<evidence type="ECO:0000313" key="3">
    <source>
        <dbReference type="Proteomes" id="UP000265515"/>
    </source>
</evidence>
<organism evidence="2 3">
    <name type="scientific">Chara braunii</name>
    <name type="common">Braun's stonewort</name>
    <dbReference type="NCBI Taxonomy" id="69332"/>
    <lineage>
        <taxon>Eukaryota</taxon>
        <taxon>Viridiplantae</taxon>
        <taxon>Streptophyta</taxon>
        <taxon>Charophyceae</taxon>
        <taxon>Charales</taxon>
        <taxon>Characeae</taxon>
        <taxon>Chara</taxon>
    </lineage>
</organism>
<proteinExistence type="predicted"/>
<dbReference type="Proteomes" id="UP000265515">
    <property type="component" value="Unassembled WGS sequence"/>
</dbReference>
<dbReference type="EMBL" id="BFEA01000069">
    <property type="protein sequence ID" value="GBG66080.1"/>
    <property type="molecule type" value="Genomic_DNA"/>
</dbReference>
<sequence>MSNVYTAMDGVSWSGAEMVYVVSSRMKRQVEWYLVLEKCEEAMGYAIMTIFMTVLGGFGQDMTFKVFWIFSGTVLTELASKILRRSIYKYYFESIPCLQVSTSQRTSERFKFGSIEILEGRFRVNFRYVFFTALARLMVLVAQLFLVVGIWRERRAVHHSRHDPESADSRGAHRLMECLTPCFSSLVAHSVLGFLLIFSPLLCRILTSFLSALRCLTGIRTSRSRRTDPCGSGWGDTCSFCSWPWGTAPGNDDGQGHGQPRLRLIIAKLQGLAIERLDRAQIEMEMGVTWYVHYSRHGHFTEEQAQKMGDQCGLPGFWFLGPDKLVEMVQSHMHEVVDEDRHAASAQRRSSSGKQLSMGLQSLEMMSRPQMACTCTGSVHDTTPSCMQDLPHASRCRFDVDACRDFARAEGFIAMLQVLQSSVPDSNDVALAASIVSGFAVGLAVTSWQPCDDPTNENYIQKMLEDEDFRCCSVDLLKCLFSRLRHTGPKRVKNRIEEAAASAICSFARAARDISAHAEYSRLYQPRPVDGPLVIRLANSFTTLCPEGWVLASQVPDFQRAEEVWVSAVKSVLCRQENLDTLIECARTPTTSTSNRKQGRTVIADCIRTLSWLYSRPMITWNRFDKRHSRQAGEGGSQANDVPDLSPFASIAGIEIADRLLSLTQHASRDDYAKSSLSPFSKLHLAKIIVSQRMLHTQDGFSAAAELTLQVLAYWRCALGSKEICWLACEAVETLHDLFDFPDFRLQLIEKIRQSPHLLECLVLMLYHKVSVIRAVRFSEGALSQDFSKFCEKILTNLQNPLRRDQEGGIHVWSAKNEVTFNAWPTSASGLLWKMYSENDSADIMPRSQVFVTVLLTSLAWIMVTGAKQSRHRQGPRAGSPCKLVERLMALCALSVESLCNPAWRPGTRCCHLDVCYLDWDEGCSLDRLQANVNALLAARDATRIMHYLIKTYGAMEAIQVHLITTCFSPLVMLLTGPPLAFEPNLGLEKLEENCQMDIRDHAAQSVIKIICTSRVIQTLRGRGQEDPPQVGDADHDDKLQLVRKGIHKLRDWLARRPGERTEIEEELHGHVQNLNVQSAATNASQQSADAGRGQSFARSFRCSGWISSQVVLRR</sequence>
<accession>A0A388K7Q1</accession>
<comment type="caution">
    <text evidence="2">The sequence shown here is derived from an EMBL/GenBank/DDBJ whole genome shotgun (WGS) entry which is preliminary data.</text>
</comment>
<feature type="transmembrane region" description="Helical" evidence="1">
    <location>
        <begin position="191"/>
        <end position="216"/>
    </location>
</feature>
<keyword evidence="1" id="KW-0472">Membrane</keyword>
<name>A0A388K7Q1_CHABU</name>
<feature type="transmembrane region" description="Helical" evidence="1">
    <location>
        <begin position="128"/>
        <end position="151"/>
    </location>
</feature>
<feature type="transmembrane region" description="Helical" evidence="1">
    <location>
        <begin position="66"/>
        <end position="83"/>
    </location>
</feature>
<reference evidence="2 3" key="1">
    <citation type="journal article" date="2018" name="Cell">
        <title>The Chara Genome: Secondary Complexity and Implications for Plant Terrestrialization.</title>
        <authorList>
            <person name="Nishiyama T."/>
            <person name="Sakayama H."/>
            <person name="Vries J.D."/>
            <person name="Buschmann H."/>
            <person name="Saint-Marcoux D."/>
            <person name="Ullrich K.K."/>
            <person name="Haas F.B."/>
            <person name="Vanderstraeten L."/>
            <person name="Becker D."/>
            <person name="Lang D."/>
            <person name="Vosolsobe S."/>
            <person name="Rombauts S."/>
            <person name="Wilhelmsson P.K.I."/>
            <person name="Janitza P."/>
            <person name="Kern R."/>
            <person name="Heyl A."/>
            <person name="Rumpler F."/>
            <person name="Villalobos L.I.A.C."/>
            <person name="Clay J.M."/>
            <person name="Skokan R."/>
            <person name="Toyoda A."/>
            <person name="Suzuki Y."/>
            <person name="Kagoshima H."/>
            <person name="Schijlen E."/>
            <person name="Tajeshwar N."/>
            <person name="Catarino B."/>
            <person name="Hetherington A.J."/>
            <person name="Saltykova A."/>
            <person name="Bonnot C."/>
            <person name="Breuninger H."/>
            <person name="Symeonidi A."/>
            <person name="Radhakrishnan G.V."/>
            <person name="Van Nieuwerburgh F."/>
            <person name="Deforce D."/>
            <person name="Chang C."/>
            <person name="Karol K.G."/>
            <person name="Hedrich R."/>
            <person name="Ulvskov P."/>
            <person name="Glockner G."/>
            <person name="Delwiche C.F."/>
            <person name="Petrasek J."/>
            <person name="Van de Peer Y."/>
            <person name="Friml J."/>
            <person name="Beilby M."/>
            <person name="Dolan L."/>
            <person name="Kohara Y."/>
            <person name="Sugano S."/>
            <person name="Fujiyama A."/>
            <person name="Delaux P.-M."/>
            <person name="Quint M."/>
            <person name="TheiBen G."/>
            <person name="Hagemann M."/>
            <person name="Harholt J."/>
            <person name="Dunand C."/>
            <person name="Zachgo S."/>
            <person name="Langdale J."/>
            <person name="Maumus F."/>
            <person name="Straeten D.V.D."/>
            <person name="Gould S.B."/>
            <person name="Rensing S.A."/>
        </authorList>
    </citation>
    <scope>NUCLEOTIDE SEQUENCE [LARGE SCALE GENOMIC DNA]</scope>
    <source>
        <strain evidence="2 3">S276</strain>
    </source>
</reference>
<evidence type="ECO:0000313" key="2">
    <source>
        <dbReference type="EMBL" id="GBG66080.1"/>
    </source>
</evidence>
<keyword evidence="3" id="KW-1185">Reference proteome</keyword>
<keyword evidence="1" id="KW-0812">Transmembrane</keyword>
<dbReference type="Gramene" id="GBG66080">
    <property type="protein sequence ID" value="GBG66080"/>
    <property type="gene ID" value="CBR_g55423"/>
</dbReference>
<feature type="transmembrane region" description="Helical" evidence="1">
    <location>
        <begin position="42"/>
        <end position="60"/>
    </location>
</feature>
<protein>
    <submittedName>
        <fullName evidence="2">Uncharacterized protein</fullName>
    </submittedName>
</protein>
<gene>
    <name evidence="2" type="ORF">CBR_g55423</name>
</gene>
<keyword evidence="1" id="KW-1133">Transmembrane helix</keyword>
<evidence type="ECO:0000256" key="1">
    <source>
        <dbReference type="SAM" id="Phobius"/>
    </source>
</evidence>
<dbReference type="AlphaFoldDB" id="A0A388K7Q1"/>